<dbReference type="InterPro" id="IPR036383">
    <property type="entry name" value="TSP1_rpt_sf"/>
</dbReference>
<dbReference type="InterPro" id="IPR000867">
    <property type="entry name" value="IGFBP-like"/>
</dbReference>
<dbReference type="SUPFAM" id="SSF57184">
    <property type="entry name" value="Growth factor receptor domain"/>
    <property type="match status" value="1"/>
</dbReference>
<dbReference type="SMART" id="SM00209">
    <property type="entry name" value="TSP1"/>
    <property type="match status" value="1"/>
</dbReference>
<feature type="non-terminal residue" evidence="15">
    <location>
        <position position="1"/>
    </location>
</feature>
<dbReference type="SMART" id="SM00121">
    <property type="entry name" value="IB"/>
    <property type="match status" value="1"/>
</dbReference>
<evidence type="ECO:0000256" key="8">
    <source>
        <dbReference type="ARBA" id="ARBA00039941"/>
    </source>
</evidence>
<evidence type="ECO:0000259" key="13">
    <source>
        <dbReference type="PROSITE" id="PS50184"/>
    </source>
</evidence>
<keyword evidence="4" id="KW-0597">Phosphoprotein</keyword>
<dbReference type="GO" id="GO:0008201">
    <property type="term" value="F:heparin binding"/>
    <property type="evidence" value="ECO:0007669"/>
    <property type="project" value="TreeGrafter"/>
</dbReference>
<comment type="caution">
    <text evidence="11">Lacks conserved residue(s) required for the propagation of feature annotation.</text>
</comment>
<dbReference type="GO" id="GO:0007155">
    <property type="term" value="P:cell adhesion"/>
    <property type="evidence" value="ECO:0007669"/>
    <property type="project" value="TreeGrafter"/>
</dbReference>
<feature type="non-terminal residue" evidence="15">
    <location>
        <position position="424"/>
    </location>
</feature>
<keyword evidence="5" id="KW-0732">Signal</keyword>
<dbReference type="InterPro" id="IPR017891">
    <property type="entry name" value="Insulin_GF-bd_Cys-rich_CS"/>
</dbReference>
<dbReference type="GO" id="GO:0009891">
    <property type="term" value="P:positive regulation of biosynthetic process"/>
    <property type="evidence" value="ECO:0007669"/>
    <property type="project" value="UniProtKB-ARBA"/>
</dbReference>
<dbReference type="FunFam" id="2.20.100.10:FF:000038">
    <property type="entry name" value="CYR61 isoform 1"/>
    <property type="match status" value="1"/>
</dbReference>
<evidence type="ECO:0000256" key="9">
    <source>
        <dbReference type="ARBA" id="ARBA00042204"/>
    </source>
</evidence>
<keyword evidence="3" id="KW-0964">Secreted</keyword>
<dbReference type="Proteomes" id="UP000886611">
    <property type="component" value="Unassembled WGS sequence"/>
</dbReference>
<evidence type="ECO:0000256" key="4">
    <source>
        <dbReference type="ARBA" id="ARBA00022553"/>
    </source>
</evidence>
<dbReference type="InterPro" id="IPR043973">
    <property type="entry name" value="TSP1_CCN"/>
</dbReference>
<dbReference type="SMART" id="SM00214">
    <property type="entry name" value="VWC"/>
    <property type="match status" value="1"/>
</dbReference>
<accession>A0A8X8BYG4</accession>
<feature type="domain" description="CTCK" evidence="12">
    <location>
        <begin position="328"/>
        <end position="402"/>
    </location>
</feature>
<evidence type="ECO:0000259" key="14">
    <source>
        <dbReference type="PROSITE" id="PS51323"/>
    </source>
</evidence>
<evidence type="ECO:0000256" key="11">
    <source>
        <dbReference type="PROSITE-ProRule" id="PRU00039"/>
    </source>
</evidence>
<evidence type="ECO:0000256" key="3">
    <source>
        <dbReference type="ARBA" id="ARBA00022525"/>
    </source>
</evidence>
<dbReference type="EMBL" id="JAATIS010000094">
    <property type="protein sequence ID" value="KAG2470909.1"/>
    <property type="molecule type" value="Genomic_DNA"/>
</dbReference>
<evidence type="ECO:0000313" key="15">
    <source>
        <dbReference type="EMBL" id="KAG2470909.1"/>
    </source>
</evidence>
<evidence type="ECO:0000313" key="16">
    <source>
        <dbReference type="Proteomes" id="UP000886611"/>
    </source>
</evidence>
<feature type="domain" description="VWFC" evidence="13">
    <location>
        <begin position="153"/>
        <end position="219"/>
    </location>
</feature>
<dbReference type="InterPro" id="IPR006208">
    <property type="entry name" value="Glyco_hormone_CN"/>
</dbReference>
<evidence type="ECO:0000256" key="10">
    <source>
        <dbReference type="ARBA" id="ARBA00042351"/>
    </source>
</evidence>
<dbReference type="Pfam" id="PF00219">
    <property type="entry name" value="IGFBP"/>
    <property type="match status" value="1"/>
</dbReference>
<keyword evidence="7" id="KW-0340">Growth factor binding</keyword>
<evidence type="ECO:0000256" key="5">
    <source>
        <dbReference type="ARBA" id="ARBA00022729"/>
    </source>
</evidence>
<dbReference type="SMART" id="SM00041">
    <property type="entry name" value="CT"/>
    <property type="match status" value="1"/>
</dbReference>
<dbReference type="PANTHER" id="PTHR11348">
    <property type="entry name" value="CONNECTIVE TISSUE GROWTH FACTOR-RELATED"/>
    <property type="match status" value="1"/>
</dbReference>
<dbReference type="GO" id="GO:0007165">
    <property type="term" value="P:signal transduction"/>
    <property type="evidence" value="ECO:0007669"/>
    <property type="project" value="InterPro"/>
</dbReference>
<dbReference type="PROSITE" id="PS50184">
    <property type="entry name" value="VWFC_2"/>
    <property type="match status" value="1"/>
</dbReference>
<dbReference type="InterPro" id="IPR050941">
    <property type="entry name" value="CCN"/>
</dbReference>
<evidence type="ECO:0000259" key="12">
    <source>
        <dbReference type="PROSITE" id="PS01225"/>
    </source>
</evidence>
<dbReference type="Gene3D" id="2.10.70.10">
    <property type="entry name" value="Complement Module, domain 1"/>
    <property type="match status" value="1"/>
</dbReference>
<keyword evidence="16" id="KW-1185">Reference proteome</keyword>
<dbReference type="GO" id="GO:0005615">
    <property type="term" value="C:extracellular space"/>
    <property type="evidence" value="ECO:0007669"/>
    <property type="project" value="TreeGrafter"/>
</dbReference>
<dbReference type="PROSITE" id="PS00222">
    <property type="entry name" value="IGFBP_N_1"/>
    <property type="match status" value="1"/>
</dbReference>
<dbReference type="PANTHER" id="PTHR11348:SF20">
    <property type="entry name" value="PROTEIN CYR61"/>
    <property type="match status" value="1"/>
</dbReference>
<dbReference type="InterPro" id="IPR000884">
    <property type="entry name" value="TSP1_rpt"/>
</dbReference>
<dbReference type="PROSITE" id="PS01185">
    <property type="entry name" value="CTCK_1"/>
    <property type="match status" value="1"/>
</dbReference>
<comment type="caution">
    <text evidence="15">The sequence shown here is derived from an EMBL/GenBank/DDBJ whole genome shotgun (WGS) entry which is preliminary data.</text>
</comment>
<dbReference type="InterPro" id="IPR009030">
    <property type="entry name" value="Growth_fac_rcpt_cys_sf"/>
</dbReference>
<dbReference type="GO" id="GO:0031012">
    <property type="term" value="C:extracellular matrix"/>
    <property type="evidence" value="ECO:0007669"/>
    <property type="project" value="TreeGrafter"/>
</dbReference>
<dbReference type="InterPro" id="IPR001007">
    <property type="entry name" value="VWF_dom"/>
</dbReference>
<dbReference type="Pfam" id="PF00093">
    <property type="entry name" value="VWC"/>
    <property type="match status" value="1"/>
</dbReference>
<dbReference type="Pfam" id="PF19035">
    <property type="entry name" value="TSP1_CCN"/>
    <property type="match status" value="1"/>
</dbReference>
<comment type="subcellular location">
    <subcellularLocation>
        <location evidence="1">Secreted</location>
    </subcellularLocation>
</comment>
<sequence length="424" mass="47014">MQRPPNIVGHVPSDLLVKGVEQWRSELPIPDSLHSLLIGHLTLSMCVLHLSFLRLGSGDLVALQETQAGVEKSCTAVQSACPSQCKCPAEPVRCPPGVSAVPDGCGCCKVCARQLNEDCGPQQPCDHHKGLECNFGADHRSNRGICRAKLEGRTCEYNSRIYQNGENFQPNCKHQCTCIDGAVGCVPLCPTEFPLVSASCPHPRLVKVPGQCCEKFVCDKEPKKPYKGMHISGVPYYGHSNELYDFGKTQGYKHMAAWRPLLSGRSLQKKCILQTTDWSQCSRSCGMGVSTRITNDNAQCKLVKETRLCNIRPCYQAYVGKLKKGKKCTRTRKAQEPTRLSYAGCKSLRRFQPNFCGVCVDGRCCAPQKTRTVSVRFLCEDGDSFERKVMMIQSCKCSDDCGYLNEAGLQPSYRLYGDMHKFTD</sequence>
<dbReference type="GO" id="GO:0010556">
    <property type="term" value="P:regulation of macromolecule biosynthetic process"/>
    <property type="evidence" value="ECO:0007669"/>
    <property type="project" value="UniProtKB-ARBA"/>
</dbReference>
<comment type="similarity">
    <text evidence="2">Belongs to the CCN family.</text>
</comment>
<feature type="domain" description="IGFBP N-terminal" evidence="14">
    <location>
        <begin position="77"/>
        <end position="149"/>
    </location>
</feature>
<dbReference type="InterPro" id="IPR006207">
    <property type="entry name" value="Cys_knot_C"/>
</dbReference>
<organism evidence="15 16">
    <name type="scientific">Polypterus senegalus</name>
    <name type="common">Senegal bichir</name>
    <dbReference type="NCBI Taxonomy" id="55291"/>
    <lineage>
        <taxon>Eukaryota</taxon>
        <taxon>Metazoa</taxon>
        <taxon>Chordata</taxon>
        <taxon>Craniata</taxon>
        <taxon>Vertebrata</taxon>
        <taxon>Euteleostomi</taxon>
        <taxon>Actinopterygii</taxon>
        <taxon>Polypteriformes</taxon>
        <taxon>Polypteridae</taxon>
        <taxon>Polypterus</taxon>
    </lineage>
</organism>
<protein>
    <recommendedName>
        <fullName evidence="8">CCN family member 1</fullName>
    </recommendedName>
    <alternativeName>
        <fullName evidence="10">Cellular communication network factor 1</fullName>
    </alternativeName>
    <alternativeName>
        <fullName evidence="9">Protein CYR61</fullName>
    </alternativeName>
</protein>
<evidence type="ECO:0000256" key="6">
    <source>
        <dbReference type="ARBA" id="ARBA00023157"/>
    </source>
</evidence>
<dbReference type="Gene3D" id="2.20.100.10">
    <property type="entry name" value="Thrombospondin type-1 (TSP1) repeat"/>
    <property type="match status" value="1"/>
</dbReference>
<dbReference type="FunFam" id="2.10.70.10:FF:000015">
    <property type="entry name" value="CYR61 isoform 1"/>
    <property type="match status" value="1"/>
</dbReference>
<reference evidence="15 16" key="1">
    <citation type="journal article" date="2021" name="Cell">
        <title>Tracing the genetic footprints of vertebrate landing in non-teleost ray-finned fishes.</title>
        <authorList>
            <person name="Bi X."/>
            <person name="Wang K."/>
            <person name="Yang L."/>
            <person name="Pan H."/>
            <person name="Jiang H."/>
            <person name="Wei Q."/>
            <person name="Fang M."/>
            <person name="Yu H."/>
            <person name="Zhu C."/>
            <person name="Cai Y."/>
            <person name="He Y."/>
            <person name="Gan X."/>
            <person name="Zeng H."/>
            <person name="Yu D."/>
            <person name="Zhu Y."/>
            <person name="Jiang H."/>
            <person name="Qiu Q."/>
            <person name="Yang H."/>
            <person name="Zhang Y.E."/>
            <person name="Wang W."/>
            <person name="Zhu M."/>
            <person name="He S."/>
            <person name="Zhang G."/>
        </authorList>
    </citation>
    <scope>NUCLEOTIDE SEQUENCE [LARGE SCALE GENOMIC DNA]</scope>
    <source>
        <strain evidence="15">Bchr_013</strain>
    </source>
</reference>
<dbReference type="AlphaFoldDB" id="A0A8X8BYG4"/>
<dbReference type="GO" id="GO:0051240">
    <property type="term" value="P:positive regulation of multicellular organismal process"/>
    <property type="evidence" value="ECO:0007669"/>
    <property type="project" value="UniProtKB-ARBA"/>
</dbReference>
<dbReference type="GO" id="GO:0019838">
    <property type="term" value="F:growth factor binding"/>
    <property type="evidence" value="ECO:0007669"/>
    <property type="project" value="UniProtKB-KW"/>
</dbReference>
<dbReference type="PROSITE" id="PS51323">
    <property type="entry name" value="IGFBP_N_2"/>
    <property type="match status" value="1"/>
</dbReference>
<evidence type="ECO:0000256" key="2">
    <source>
        <dbReference type="ARBA" id="ARBA00008125"/>
    </source>
</evidence>
<keyword evidence="6" id="KW-1015">Disulfide bond</keyword>
<dbReference type="SUPFAM" id="SSF82895">
    <property type="entry name" value="TSP-1 type 1 repeat"/>
    <property type="match status" value="1"/>
</dbReference>
<dbReference type="GO" id="GO:0005178">
    <property type="term" value="F:integrin binding"/>
    <property type="evidence" value="ECO:0007669"/>
    <property type="project" value="TreeGrafter"/>
</dbReference>
<dbReference type="PROSITE" id="PS50092">
    <property type="entry name" value="TSP1"/>
    <property type="match status" value="1"/>
</dbReference>
<dbReference type="PROSITE" id="PS01208">
    <property type="entry name" value="VWFC_1"/>
    <property type="match status" value="1"/>
</dbReference>
<dbReference type="Pfam" id="PF00007">
    <property type="entry name" value="Cys_knot"/>
    <property type="match status" value="1"/>
</dbReference>
<evidence type="ECO:0000256" key="7">
    <source>
        <dbReference type="ARBA" id="ARBA00023183"/>
    </source>
</evidence>
<dbReference type="SUPFAM" id="SSF57603">
    <property type="entry name" value="FnI-like domain"/>
    <property type="match status" value="1"/>
</dbReference>
<dbReference type="GO" id="GO:0045597">
    <property type="term" value="P:positive regulation of cell differentiation"/>
    <property type="evidence" value="ECO:0007669"/>
    <property type="project" value="TreeGrafter"/>
</dbReference>
<proteinExistence type="inferred from homology"/>
<dbReference type="GO" id="GO:2000026">
    <property type="term" value="P:regulation of multicellular organismal development"/>
    <property type="evidence" value="ECO:0007669"/>
    <property type="project" value="UniProtKB-ARBA"/>
</dbReference>
<dbReference type="PROSITE" id="PS01225">
    <property type="entry name" value="CTCK_2"/>
    <property type="match status" value="1"/>
</dbReference>
<gene>
    <name evidence="15" type="primary">Cyr61_0</name>
    <name evidence="15" type="ORF">GTO96_0006529</name>
</gene>
<name>A0A8X8BYG4_POLSE</name>
<evidence type="ECO:0000256" key="1">
    <source>
        <dbReference type="ARBA" id="ARBA00004613"/>
    </source>
</evidence>
<dbReference type="GO" id="GO:0030335">
    <property type="term" value="P:positive regulation of cell migration"/>
    <property type="evidence" value="ECO:0007669"/>
    <property type="project" value="TreeGrafter"/>
</dbReference>